<sequence>MPHAIRLCLTRNPNSCVSQIYRLSEVAGAFFGRPQDPTNRFPTLTPLSDAHDNCQLVRTPASDDCDLSLTSVSAFPNSVSPGGVKGVLETVYWHWYVLLRWLKSLVGRRHRVSWCPTVEFVPKTAKESFVCETGFEDCEHKQMVERNNEETDQIEDVYDHWYDGLVDGEYGLPYDLAARLSSNLLPHIYR</sequence>
<evidence type="ECO:0000313" key="2">
    <source>
        <dbReference type="Proteomes" id="UP000266841"/>
    </source>
</evidence>
<dbReference type="EMBL" id="AGNL01033208">
    <property type="protein sequence ID" value="EJK55789.1"/>
    <property type="molecule type" value="Genomic_DNA"/>
</dbReference>
<protein>
    <submittedName>
        <fullName evidence="1">Uncharacterized protein</fullName>
    </submittedName>
</protein>
<comment type="caution">
    <text evidence="1">The sequence shown here is derived from an EMBL/GenBank/DDBJ whole genome shotgun (WGS) entry which is preliminary data.</text>
</comment>
<accession>K0RTU0</accession>
<dbReference type="Proteomes" id="UP000266841">
    <property type="component" value="Unassembled WGS sequence"/>
</dbReference>
<feature type="non-terminal residue" evidence="1">
    <location>
        <position position="190"/>
    </location>
</feature>
<proteinExistence type="predicted"/>
<gene>
    <name evidence="1" type="ORF">THAOC_24437</name>
</gene>
<reference evidence="1 2" key="1">
    <citation type="journal article" date="2012" name="Genome Biol.">
        <title>Genome and low-iron response of an oceanic diatom adapted to chronic iron limitation.</title>
        <authorList>
            <person name="Lommer M."/>
            <person name="Specht M."/>
            <person name="Roy A.S."/>
            <person name="Kraemer L."/>
            <person name="Andreson R."/>
            <person name="Gutowska M.A."/>
            <person name="Wolf J."/>
            <person name="Bergner S.V."/>
            <person name="Schilhabel M.B."/>
            <person name="Klostermeier U.C."/>
            <person name="Beiko R.G."/>
            <person name="Rosenstiel P."/>
            <person name="Hippler M."/>
            <person name="Laroche J."/>
        </authorList>
    </citation>
    <scope>NUCLEOTIDE SEQUENCE [LARGE SCALE GENOMIC DNA]</scope>
    <source>
        <strain evidence="1 2">CCMP1005</strain>
    </source>
</reference>
<name>K0RTU0_THAOC</name>
<keyword evidence="2" id="KW-1185">Reference proteome</keyword>
<organism evidence="1 2">
    <name type="scientific">Thalassiosira oceanica</name>
    <name type="common">Marine diatom</name>
    <dbReference type="NCBI Taxonomy" id="159749"/>
    <lineage>
        <taxon>Eukaryota</taxon>
        <taxon>Sar</taxon>
        <taxon>Stramenopiles</taxon>
        <taxon>Ochrophyta</taxon>
        <taxon>Bacillariophyta</taxon>
        <taxon>Coscinodiscophyceae</taxon>
        <taxon>Thalassiosirophycidae</taxon>
        <taxon>Thalassiosirales</taxon>
        <taxon>Thalassiosiraceae</taxon>
        <taxon>Thalassiosira</taxon>
    </lineage>
</organism>
<evidence type="ECO:0000313" key="1">
    <source>
        <dbReference type="EMBL" id="EJK55789.1"/>
    </source>
</evidence>
<dbReference type="AlphaFoldDB" id="K0RTU0"/>